<dbReference type="EMBL" id="CP162550">
    <property type="protein sequence ID" value="XDI35191.1"/>
    <property type="molecule type" value="Genomic_DNA"/>
</dbReference>
<name>A0AB39BNY9_9BACI</name>
<gene>
    <name evidence="1" type="ORF">AB3N04_00275</name>
</gene>
<organism evidence="1">
    <name type="scientific">Alkalihalophilus sp. As8PL</name>
    <dbReference type="NCBI Taxonomy" id="3237103"/>
    <lineage>
        <taxon>Bacteria</taxon>
        <taxon>Bacillati</taxon>
        <taxon>Bacillota</taxon>
        <taxon>Bacilli</taxon>
        <taxon>Bacillales</taxon>
        <taxon>Bacillaceae</taxon>
        <taxon>Alkalihalophilus</taxon>
    </lineage>
</organism>
<dbReference type="AlphaFoldDB" id="A0AB39BNY9"/>
<accession>A0AB39BNY9</accession>
<protein>
    <recommendedName>
        <fullName evidence="2">SLAP domain-containing protein</fullName>
    </recommendedName>
</protein>
<evidence type="ECO:0008006" key="2">
    <source>
        <dbReference type="Google" id="ProtNLM"/>
    </source>
</evidence>
<evidence type="ECO:0000313" key="1">
    <source>
        <dbReference type="EMBL" id="XDI35191.1"/>
    </source>
</evidence>
<proteinExistence type="predicted"/>
<reference evidence="1" key="1">
    <citation type="submission" date="2024-07" db="EMBL/GenBank/DDBJ databases">
        <title>Identification and characteristics of an arsenic-resistant bacterial isolate, which belongs to a novel species.</title>
        <authorList>
            <person name="Juszczyk A."/>
            <person name="Kowalczyk A."/>
            <person name="Was K."/>
            <person name="Kosowicz W."/>
            <person name="Budzyn A."/>
            <person name="Latowski D."/>
        </authorList>
    </citation>
    <scope>NUCLEOTIDE SEQUENCE</scope>
    <source>
        <strain evidence="1">As8PL</strain>
        <plasmid evidence="1">unnamed</plasmid>
    </source>
</reference>
<geneLocation type="plasmid" evidence="1">
    <name>unnamed</name>
</geneLocation>
<keyword evidence="1" id="KW-0614">Plasmid</keyword>
<dbReference type="RefSeq" id="WP_368502805.1">
    <property type="nucleotide sequence ID" value="NZ_CP162550.1"/>
</dbReference>
<sequence length="307" mass="35609">MTYTIQEEELKVTQEYYPIIGEFVPLDSNETPLFTYAYHFDINNAKREYLRAGEELLFEYYIKRDNTNMLEIDFLIDNFTEETITNSIFFFIVNDLANLRTLKGKEWSKVIKVEAEAEANTNFELLLDIEGGHQREISVFTLNQNVPEGYYMQPRPVLARYIILNNVYSEPKQAPNNEEPNNLEITTAFQDASKNNVVVFNDNGEVNEDIPEITQLEIHGIDYPMDVNVTWFDTDGNFAVIFNEEKFEPNSIINIELPKVSLTSDVESYRQFIAFKNLSGEAILEEAFFPDRVSTSSEFIMEVPTKK</sequence>